<dbReference type="AlphaFoldDB" id="A0AAD9I4W6"/>
<reference evidence="4" key="1">
    <citation type="journal article" date="2023" name="Mol. Plant Microbe Interact.">
        <title>Elucidating the Obligate Nature and Biological Capacity of an Invasive Fungal Corn Pathogen.</title>
        <authorList>
            <person name="MacCready J.S."/>
            <person name="Roggenkamp E.M."/>
            <person name="Gdanetz K."/>
            <person name="Chilvers M.I."/>
        </authorList>
    </citation>
    <scope>NUCLEOTIDE SEQUENCE</scope>
    <source>
        <strain evidence="4">PM02</strain>
    </source>
</reference>
<feature type="domain" description="MutL C-terminal dimerisation" evidence="3">
    <location>
        <begin position="630"/>
        <end position="834"/>
    </location>
</feature>
<dbReference type="GO" id="GO:0005524">
    <property type="term" value="F:ATP binding"/>
    <property type="evidence" value="ECO:0007669"/>
    <property type="project" value="InterPro"/>
</dbReference>
<dbReference type="Gene3D" id="3.30.1540.20">
    <property type="entry name" value="MutL, C-terminal domain, dimerisation subdomain"/>
    <property type="match status" value="1"/>
</dbReference>
<comment type="caution">
    <text evidence="4">The sequence shown here is derived from an EMBL/GenBank/DDBJ whole genome shotgun (WGS) entry which is preliminary data.</text>
</comment>
<dbReference type="InterPro" id="IPR038973">
    <property type="entry name" value="MutL/Mlh/Pms-like"/>
</dbReference>
<dbReference type="Pfam" id="PF13589">
    <property type="entry name" value="HATPase_c_3"/>
    <property type="match status" value="1"/>
</dbReference>
<dbReference type="GO" id="GO:0140664">
    <property type="term" value="F:ATP-dependent DNA damage sensor activity"/>
    <property type="evidence" value="ECO:0007669"/>
    <property type="project" value="InterPro"/>
</dbReference>
<dbReference type="InterPro" id="IPR042120">
    <property type="entry name" value="MutL_C_dimsub"/>
</dbReference>
<feature type="compositionally biased region" description="Pro residues" evidence="2">
    <location>
        <begin position="420"/>
        <end position="434"/>
    </location>
</feature>
<evidence type="ECO:0000259" key="3">
    <source>
        <dbReference type="SMART" id="SM00853"/>
    </source>
</evidence>
<dbReference type="SUPFAM" id="SSF55874">
    <property type="entry name" value="ATPase domain of HSP90 chaperone/DNA topoisomerase II/histidine kinase"/>
    <property type="match status" value="1"/>
</dbReference>
<feature type="region of interest" description="Disordered" evidence="2">
    <location>
        <begin position="417"/>
        <end position="456"/>
    </location>
</feature>
<dbReference type="SMART" id="SM00853">
    <property type="entry name" value="MutL_C"/>
    <property type="match status" value="1"/>
</dbReference>
<evidence type="ECO:0000313" key="5">
    <source>
        <dbReference type="Proteomes" id="UP001217918"/>
    </source>
</evidence>
<dbReference type="PANTHER" id="PTHR10073">
    <property type="entry name" value="DNA MISMATCH REPAIR PROTEIN MLH, PMS, MUTL"/>
    <property type="match status" value="1"/>
</dbReference>
<organism evidence="4 5">
    <name type="scientific">Phyllachora maydis</name>
    <dbReference type="NCBI Taxonomy" id="1825666"/>
    <lineage>
        <taxon>Eukaryota</taxon>
        <taxon>Fungi</taxon>
        <taxon>Dikarya</taxon>
        <taxon>Ascomycota</taxon>
        <taxon>Pezizomycotina</taxon>
        <taxon>Sordariomycetes</taxon>
        <taxon>Sordariomycetidae</taxon>
        <taxon>Phyllachorales</taxon>
        <taxon>Phyllachoraceae</taxon>
        <taxon>Phyllachora</taxon>
    </lineage>
</organism>
<dbReference type="GO" id="GO:0006298">
    <property type="term" value="P:mismatch repair"/>
    <property type="evidence" value="ECO:0007669"/>
    <property type="project" value="InterPro"/>
</dbReference>
<gene>
    <name evidence="4" type="ORF">P8C59_005735</name>
</gene>
<evidence type="ECO:0000313" key="4">
    <source>
        <dbReference type="EMBL" id="KAK2071299.1"/>
    </source>
</evidence>
<dbReference type="GO" id="GO:0016887">
    <property type="term" value="F:ATP hydrolysis activity"/>
    <property type="evidence" value="ECO:0007669"/>
    <property type="project" value="InterPro"/>
</dbReference>
<protein>
    <recommendedName>
        <fullName evidence="3">MutL C-terminal dimerisation domain-containing protein</fullName>
    </recommendedName>
</protein>
<name>A0AAD9I4W6_9PEZI</name>
<feature type="compositionally biased region" description="Low complexity" evidence="2">
    <location>
        <begin position="470"/>
        <end position="491"/>
    </location>
</feature>
<dbReference type="Pfam" id="PF08676">
    <property type="entry name" value="MutL_C"/>
    <property type="match status" value="1"/>
</dbReference>
<comment type="similarity">
    <text evidence="1">Belongs to the DNA mismatch repair MutL/HexB family.</text>
</comment>
<dbReference type="InterPro" id="IPR036890">
    <property type="entry name" value="HATPase_C_sf"/>
</dbReference>
<sequence>MSIQPLPSQVVAQIKSSVVITSLNAVVLGLVQNALDADASKLIISVDYGRGNCTVEDNGLGIPPADFASDGGLGKLHFTSRYPPQPTHHGRHGAFLASVAALSLLSITSRHRAHVACNALLLHNARVLARHVPAPPDQRLVAFSAGTRVAVRDLFGAMPVRVKQRAAALARAGTASHLDQLLRYLVATLLACPRVLVVTLRPARGEPSVTLRTSTADLRTRLPALLAPAGLYEAGGGAAVWVPVEASGSGLSLRGCICLVPVATKKLQFILLGIRPVLSEEQPNVLYEEINRIFARSSFGVGEEAGDVVDKPLRKGIDRWPMFCMQVTAKQKYAPVAVGMHGLLDDSDTSPSLRAIIDLLRVTVYEFLKQHLFRPGPIAAHDAVGYAQVKGTKSRSASPPKSPAPIVAWHTSVSACPAAAPAPPGTADPMPASPPASTADGAAPLPKPPRAPLIDRTGMVMRPPFDVPRRAPNPAAVARSPTPAPTSPAAVEGDGPVSNTASETVVWVDPVTKIRSLIDARTGFVVNKEPKRLTLRPVLPAPDTGGGASATSPSPWLEKLLGSWENPVFERTEAPIPRVPDVAEVLGASDPTGHACCHGIKSVTVGDQSDSTIMSSLGRISRSGLAGADVVAQVDRKFILAKVPRDGQVAKTADPAASHMLVLIDQHAADERCRVEDLMRGYFPPGNPIRAATAALERPLRFDLARQEGDLLSRYQGHFAHWGIVFELFRPDEQQKHAGHGPAKKVRVDMQALPPSILERCRLEPRLLVELLRKELWRLHDGAAPAQQAVAVDAGHCEAAGTDWVARFHGCPQGILDLINSRSCRSAIMFNDELSKAECRDLVARLARCAFPFQCAHGRPSMVPLVTVEQGLGFVPDVSGGVGGGTEGFWKQLRAWGGASSQEEPKR</sequence>
<feature type="region of interest" description="Disordered" evidence="2">
    <location>
        <begin position="469"/>
        <end position="497"/>
    </location>
</feature>
<dbReference type="InterPro" id="IPR037198">
    <property type="entry name" value="MutL_C_sf"/>
</dbReference>
<dbReference type="Proteomes" id="UP001217918">
    <property type="component" value="Unassembled WGS sequence"/>
</dbReference>
<dbReference type="InterPro" id="IPR014790">
    <property type="entry name" value="MutL_C"/>
</dbReference>
<evidence type="ECO:0000256" key="1">
    <source>
        <dbReference type="ARBA" id="ARBA00006082"/>
    </source>
</evidence>
<dbReference type="SUPFAM" id="SSF118116">
    <property type="entry name" value="DNA mismatch repair protein MutL"/>
    <property type="match status" value="2"/>
</dbReference>
<keyword evidence="5" id="KW-1185">Reference proteome</keyword>
<dbReference type="GO" id="GO:0032300">
    <property type="term" value="C:mismatch repair complex"/>
    <property type="evidence" value="ECO:0007669"/>
    <property type="project" value="InterPro"/>
</dbReference>
<evidence type="ECO:0000256" key="2">
    <source>
        <dbReference type="SAM" id="MobiDB-lite"/>
    </source>
</evidence>
<proteinExistence type="inferred from homology"/>
<dbReference type="Gene3D" id="3.30.565.10">
    <property type="entry name" value="Histidine kinase-like ATPase, C-terminal domain"/>
    <property type="match status" value="1"/>
</dbReference>
<dbReference type="PANTHER" id="PTHR10073:SF47">
    <property type="entry name" value="DNA MISMATCH REPAIR PROTEIN MLH3"/>
    <property type="match status" value="1"/>
</dbReference>
<dbReference type="EMBL" id="JAQQPM010000005">
    <property type="protein sequence ID" value="KAK2071299.1"/>
    <property type="molecule type" value="Genomic_DNA"/>
</dbReference>
<accession>A0AAD9I4W6</accession>